<keyword evidence="16" id="KW-1185">Reference proteome</keyword>
<organism evidence="15 16">
    <name type="scientific">Aspergillus cavernicola</name>
    <dbReference type="NCBI Taxonomy" id="176166"/>
    <lineage>
        <taxon>Eukaryota</taxon>
        <taxon>Fungi</taxon>
        <taxon>Dikarya</taxon>
        <taxon>Ascomycota</taxon>
        <taxon>Pezizomycotina</taxon>
        <taxon>Eurotiomycetes</taxon>
        <taxon>Eurotiomycetidae</taxon>
        <taxon>Eurotiales</taxon>
        <taxon>Aspergillaceae</taxon>
        <taxon>Aspergillus</taxon>
        <taxon>Aspergillus subgen. Nidulantes</taxon>
    </lineage>
</organism>
<feature type="region of interest" description="Disordered" evidence="13">
    <location>
        <begin position="207"/>
        <end position="280"/>
    </location>
</feature>
<comment type="function">
    <text evidence="11">Required for the import and folding of small cysteine-containing proteins (small Tim) in the mitochondrial intermembrane space (IMS). Forms a redox cycle with ERV1 that involves a disulfide relay system. Precursor proteins to be imported into the IMS are translocated in their reduced form into the mitochondria. The oxidized form of MIA40 forms a transient intermolecular disulfide bridge with the reduced precursor protein, resulting in oxidation of the precursor protein that now contains an intramolecular disulfide bond and is able to undergo folding in the IMS.</text>
</comment>
<dbReference type="Gene3D" id="1.10.287.2900">
    <property type="match status" value="1"/>
</dbReference>
<dbReference type="InterPro" id="IPR010625">
    <property type="entry name" value="CHCH"/>
</dbReference>
<protein>
    <recommendedName>
        <fullName evidence="3">Mitochondrial intermembrane space import and assembly protein 40</fullName>
    </recommendedName>
    <alternativeName>
        <fullName evidence="12">Mitochondrial import inner membrane translocase TIM40</fullName>
    </alternativeName>
</protein>
<comment type="cofactor">
    <cofactor evidence="1">
        <name>Cu(2+)</name>
        <dbReference type="ChEBI" id="CHEBI:29036"/>
    </cofactor>
</comment>
<evidence type="ECO:0000313" key="16">
    <source>
        <dbReference type="Proteomes" id="UP001610335"/>
    </source>
</evidence>
<accession>A0ABR4IC30</accession>
<evidence type="ECO:0000256" key="8">
    <source>
        <dbReference type="ARBA" id="ARBA00023128"/>
    </source>
</evidence>
<name>A0ABR4IC30_9EURO</name>
<keyword evidence="6" id="KW-0560">Oxidoreductase</keyword>
<evidence type="ECO:0000313" key="15">
    <source>
        <dbReference type="EMBL" id="KAL2825295.1"/>
    </source>
</evidence>
<evidence type="ECO:0000256" key="10">
    <source>
        <dbReference type="ARBA" id="ARBA00023284"/>
    </source>
</evidence>
<comment type="caution">
    <text evidence="15">The sequence shown here is derived from an EMBL/GenBank/DDBJ whole genome shotgun (WGS) entry which is preliminary data.</text>
</comment>
<evidence type="ECO:0000256" key="4">
    <source>
        <dbReference type="ARBA" id="ARBA00022448"/>
    </source>
</evidence>
<keyword evidence="10" id="KW-0676">Redox-active center</keyword>
<dbReference type="Proteomes" id="UP001610335">
    <property type="component" value="Unassembled WGS sequence"/>
</dbReference>
<proteinExistence type="predicted"/>
<keyword evidence="5" id="KW-0653">Protein transport</keyword>
<reference evidence="15 16" key="1">
    <citation type="submission" date="2024-07" db="EMBL/GenBank/DDBJ databases">
        <title>Section-level genome sequencing and comparative genomics of Aspergillus sections Usti and Cavernicolus.</title>
        <authorList>
            <consortium name="Lawrence Berkeley National Laboratory"/>
            <person name="Nybo J.L."/>
            <person name="Vesth T.C."/>
            <person name="Theobald S."/>
            <person name="Frisvad J.C."/>
            <person name="Larsen T.O."/>
            <person name="Kjaerboelling I."/>
            <person name="Rothschild-Mancinelli K."/>
            <person name="Lyhne E.K."/>
            <person name="Kogle M.E."/>
            <person name="Barry K."/>
            <person name="Clum A."/>
            <person name="Na H."/>
            <person name="Ledsgaard L."/>
            <person name="Lin J."/>
            <person name="Lipzen A."/>
            <person name="Kuo A."/>
            <person name="Riley R."/>
            <person name="Mondo S."/>
            <person name="LaButti K."/>
            <person name="Haridas S."/>
            <person name="Pangalinan J."/>
            <person name="Salamov A.A."/>
            <person name="Simmons B.A."/>
            <person name="Magnuson J.K."/>
            <person name="Chen J."/>
            <person name="Drula E."/>
            <person name="Henrissat B."/>
            <person name="Wiebenga A."/>
            <person name="Lubbers R.J."/>
            <person name="Gomes A.C."/>
            <person name="Makela M.R."/>
            <person name="Stajich J."/>
            <person name="Grigoriev I.V."/>
            <person name="Mortensen U.H."/>
            <person name="De vries R.P."/>
            <person name="Baker S.E."/>
            <person name="Andersen M.R."/>
        </authorList>
    </citation>
    <scope>NUCLEOTIDE SEQUENCE [LARGE SCALE GENOMIC DNA]</scope>
    <source>
        <strain evidence="15 16">CBS 600.67</strain>
    </source>
</reference>
<evidence type="ECO:0000256" key="11">
    <source>
        <dbReference type="ARBA" id="ARBA00024980"/>
    </source>
</evidence>
<dbReference type="InterPro" id="IPR039289">
    <property type="entry name" value="CHCHD4"/>
</dbReference>
<sequence length="280" mass="30589">MFRPASRALLRAPAVATPRGPASRRLISTTATKTKSRSWKSTFARVGLAAGAVYYYNTSSVFAENPTLSFRSKPTPKPETENSLPTLDSVKPKPRDEKPSAPAEPTPESTSAAAKSDATLGAAEELEEEAGQQAAFNPETGEINWDCPCLGGMAHGPCGEDFKAAFSCFIYSEEEPKGIECIDKFKAMQDCFRLYPDIYGAEIDDDEETDAVNTESERPSATQLDESTSPDEKREHAKEARDQVKSATAEKGELAESDEVVPKAWHESETEKKPEQQTEK</sequence>
<dbReference type="PANTHER" id="PTHR21622">
    <property type="entry name" value="COILED-COIL-HELIX-COILED-COIL-HELIX DOMAIN CONTAINING 4"/>
    <property type="match status" value="1"/>
</dbReference>
<dbReference type="PANTHER" id="PTHR21622:SF0">
    <property type="entry name" value="COILED-COIL-HELIX-COILED-COIL-HELIX DOMAIN CONTAINING 4"/>
    <property type="match status" value="1"/>
</dbReference>
<keyword evidence="7" id="KW-0811">Translocation</keyword>
<evidence type="ECO:0000256" key="9">
    <source>
        <dbReference type="ARBA" id="ARBA00023157"/>
    </source>
</evidence>
<keyword evidence="4" id="KW-0813">Transport</keyword>
<keyword evidence="8" id="KW-0496">Mitochondrion</keyword>
<dbReference type="Pfam" id="PF06747">
    <property type="entry name" value="CHCH"/>
    <property type="match status" value="1"/>
</dbReference>
<comment type="subcellular location">
    <subcellularLocation>
        <location evidence="2">Mitochondrion inner membrane</location>
        <topology evidence="2">Single-pass type II membrane protein</topology>
        <orientation evidence="2">Intermembrane side</orientation>
    </subcellularLocation>
</comment>
<feature type="compositionally biased region" description="Basic and acidic residues" evidence="13">
    <location>
        <begin position="90"/>
        <end position="99"/>
    </location>
</feature>
<evidence type="ECO:0000259" key="14">
    <source>
        <dbReference type="Pfam" id="PF06747"/>
    </source>
</evidence>
<dbReference type="PROSITE" id="PS51808">
    <property type="entry name" value="CHCH"/>
    <property type="match status" value="1"/>
</dbReference>
<dbReference type="EMBL" id="JBFXLS010000037">
    <property type="protein sequence ID" value="KAL2825295.1"/>
    <property type="molecule type" value="Genomic_DNA"/>
</dbReference>
<feature type="region of interest" description="Disordered" evidence="13">
    <location>
        <begin position="14"/>
        <end position="34"/>
    </location>
</feature>
<keyword evidence="9" id="KW-1015">Disulfide bond</keyword>
<feature type="compositionally biased region" description="Basic and acidic residues" evidence="13">
    <location>
        <begin position="230"/>
        <end position="280"/>
    </location>
</feature>
<feature type="region of interest" description="Disordered" evidence="13">
    <location>
        <begin position="67"/>
        <end position="120"/>
    </location>
</feature>
<gene>
    <name evidence="15" type="ORF">BDW59DRAFT_146364</name>
</gene>
<evidence type="ECO:0000256" key="1">
    <source>
        <dbReference type="ARBA" id="ARBA00001973"/>
    </source>
</evidence>
<feature type="domain" description="CHCH" evidence="14">
    <location>
        <begin position="158"/>
        <end position="193"/>
    </location>
</feature>
<evidence type="ECO:0000256" key="12">
    <source>
        <dbReference type="ARBA" id="ARBA00033150"/>
    </source>
</evidence>
<evidence type="ECO:0000256" key="2">
    <source>
        <dbReference type="ARBA" id="ARBA00004164"/>
    </source>
</evidence>
<evidence type="ECO:0000256" key="3">
    <source>
        <dbReference type="ARBA" id="ARBA00013714"/>
    </source>
</evidence>
<evidence type="ECO:0000256" key="5">
    <source>
        <dbReference type="ARBA" id="ARBA00022927"/>
    </source>
</evidence>
<evidence type="ECO:0000256" key="13">
    <source>
        <dbReference type="SAM" id="MobiDB-lite"/>
    </source>
</evidence>
<evidence type="ECO:0000256" key="6">
    <source>
        <dbReference type="ARBA" id="ARBA00023002"/>
    </source>
</evidence>
<evidence type="ECO:0000256" key="7">
    <source>
        <dbReference type="ARBA" id="ARBA00023010"/>
    </source>
</evidence>
<feature type="compositionally biased region" description="Polar residues" evidence="13">
    <location>
        <begin position="211"/>
        <end position="227"/>
    </location>
</feature>